<keyword evidence="2" id="KW-1003">Cell membrane</keyword>
<dbReference type="GO" id="GO:0022857">
    <property type="term" value="F:transmembrane transporter activity"/>
    <property type="evidence" value="ECO:0007669"/>
    <property type="project" value="TreeGrafter"/>
</dbReference>
<dbReference type="EMBL" id="QWKH01000034">
    <property type="protein sequence ID" value="NBI34572.1"/>
    <property type="molecule type" value="Genomic_DNA"/>
</dbReference>
<dbReference type="AlphaFoldDB" id="A0A7C9NUQ4"/>
<feature type="transmembrane region" description="Helical" evidence="7">
    <location>
        <begin position="372"/>
        <end position="398"/>
    </location>
</feature>
<sequence>MLESISLALQGLWTHKMRSFLTMLGVIIGIASIITIVSTINGTNQQIKDNLVGAGNNVVNVRVTQDGNPVEFSYMAIPASVRPLDADVADYLGTLPGVDSVALFRSNSGGDAVSFGRTQFTGNLYGIDECYLDVVGSSVARGRAFTEEDRVNNRKVALVDQKTASTLFGGEDALGSIIEVKGEPFVVVGITAKDVTTEPVINSVEEYRLYSASAAGAIYIPLESWEVAFRYDEPHSLAVRASSVDEMTVAGNGVAEAVNAYAVTSDDYAYAADNLLDKAASLQNLSKSANDQLLWIAGISLLVGGIGVMNIMLVSVTERTREIGLKLAIGASRSRIRLQFLTEASVLTLIGGVLGVAGGIGLAYLLSSVMGIPVFVSVPACLVAVVFSMVIGLVFGLAPALKASRLNPIEALRHE</sequence>
<proteinExistence type="inferred from homology"/>
<comment type="caution">
    <text evidence="10">The sequence shown here is derived from an EMBL/GenBank/DDBJ whole genome shotgun (WGS) entry which is preliminary data.</text>
</comment>
<reference evidence="10" key="1">
    <citation type="submission" date="2018-08" db="EMBL/GenBank/DDBJ databases">
        <title>Murine metabolic-syndrome-specific gut microbial biobank.</title>
        <authorList>
            <person name="Liu C."/>
        </authorList>
    </citation>
    <scope>NUCLEOTIDE SEQUENCE [LARGE SCALE GENOMIC DNA]</scope>
    <source>
        <strain evidence="10">Z82</strain>
    </source>
</reference>
<evidence type="ECO:0000256" key="1">
    <source>
        <dbReference type="ARBA" id="ARBA00004651"/>
    </source>
</evidence>
<evidence type="ECO:0000259" key="9">
    <source>
        <dbReference type="Pfam" id="PF12704"/>
    </source>
</evidence>
<comment type="subcellular location">
    <subcellularLocation>
        <location evidence="1">Cell membrane</location>
        <topology evidence="1">Multi-pass membrane protein</topology>
    </subcellularLocation>
</comment>
<dbReference type="Pfam" id="PF02687">
    <property type="entry name" value="FtsX"/>
    <property type="match status" value="1"/>
</dbReference>
<evidence type="ECO:0000256" key="7">
    <source>
        <dbReference type="SAM" id="Phobius"/>
    </source>
</evidence>
<dbReference type="PANTHER" id="PTHR30572:SF4">
    <property type="entry name" value="ABC TRANSPORTER PERMEASE YTRF"/>
    <property type="match status" value="1"/>
</dbReference>
<evidence type="ECO:0000259" key="8">
    <source>
        <dbReference type="Pfam" id="PF02687"/>
    </source>
</evidence>
<feature type="transmembrane region" description="Helical" evidence="7">
    <location>
        <begin position="20"/>
        <end position="40"/>
    </location>
</feature>
<accession>A0A7C9NUQ4</accession>
<keyword evidence="3 7" id="KW-0812">Transmembrane</keyword>
<keyword evidence="5 7" id="KW-0472">Membrane</keyword>
<feature type="domain" description="ABC3 transporter permease C-terminal" evidence="8">
    <location>
        <begin position="296"/>
        <end position="408"/>
    </location>
</feature>
<protein>
    <submittedName>
        <fullName evidence="10">ABC transporter permease</fullName>
    </submittedName>
</protein>
<evidence type="ECO:0000256" key="2">
    <source>
        <dbReference type="ARBA" id="ARBA00022475"/>
    </source>
</evidence>
<dbReference type="InterPro" id="IPR025857">
    <property type="entry name" value="MacB_PCD"/>
</dbReference>
<feature type="transmembrane region" description="Helical" evidence="7">
    <location>
        <begin position="338"/>
        <end position="366"/>
    </location>
</feature>
<evidence type="ECO:0000313" key="10">
    <source>
        <dbReference type="EMBL" id="NBI34572.1"/>
    </source>
</evidence>
<evidence type="ECO:0000256" key="6">
    <source>
        <dbReference type="ARBA" id="ARBA00038076"/>
    </source>
</evidence>
<dbReference type="InterPro" id="IPR003838">
    <property type="entry name" value="ABC3_permease_C"/>
</dbReference>
<keyword evidence="4 7" id="KW-1133">Transmembrane helix</keyword>
<name>A0A7C9NUQ4_9BACT</name>
<evidence type="ECO:0000256" key="4">
    <source>
        <dbReference type="ARBA" id="ARBA00022989"/>
    </source>
</evidence>
<dbReference type="InterPro" id="IPR050250">
    <property type="entry name" value="Macrolide_Exporter_MacB"/>
</dbReference>
<dbReference type="GO" id="GO:0005886">
    <property type="term" value="C:plasma membrane"/>
    <property type="evidence" value="ECO:0007669"/>
    <property type="project" value="UniProtKB-SubCell"/>
</dbReference>
<gene>
    <name evidence="10" type="ORF">D1639_05920</name>
</gene>
<comment type="similarity">
    <text evidence="6">Belongs to the ABC-4 integral membrane protein family.</text>
</comment>
<organism evidence="10">
    <name type="scientific">Muribaculaceae bacterium Z82</name>
    <dbReference type="NCBI Taxonomy" id="2304548"/>
    <lineage>
        <taxon>Bacteria</taxon>
        <taxon>Pseudomonadati</taxon>
        <taxon>Bacteroidota</taxon>
        <taxon>Bacteroidia</taxon>
        <taxon>Bacteroidales</taxon>
        <taxon>Muribaculaceae</taxon>
    </lineage>
</organism>
<evidence type="ECO:0000256" key="3">
    <source>
        <dbReference type="ARBA" id="ARBA00022692"/>
    </source>
</evidence>
<evidence type="ECO:0000256" key="5">
    <source>
        <dbReference type="ARBA" id="ARBA00023136"/>
    </source>
</evidence>
<dbReference type="PANTHER" id="PTHR30572">
    <property type="entry name" value="MEMBRANE COMPONENT OF TRANSPORTER-RELATED"/>
    <property type="match status" value="1"/>
</dbReference>
<feature type="domain" description="MacB-like periplasmic core" evidence="9">
    <location>
        <begin position="19"/>
        <end position="248"/>
    </location>
</feature>
<dbReference type="Pfam" id="PF12704">
    <property type="entry name" value="MacB_PCD"/>
    <property type="match status" value="1"/>
</dbReference>
<feature type="transmembrane region" description="Helical" evidence="7">
    <location>
        <begin position="293"/>
        <end position="317"/>
    </location>
</feature>